<evidence type="ECO:0000313" key="2">
    <source>
        <dbReference type="Proteomes" id="UP000707071"/>
    </source>
</evidence>
<evidence type="ECO:0000313" key="1">
    <source>
        <dbReference type="EMBL" id="KAG6288869.1"/>
    </source>
</evidence>
<comment type="caution">
    <text evidence="1">The sequence shown here is derived from an EMBL/GenBank/DDBJ whole genome shotgun (WGS) entry which is preliminary data.</text>
</comment>
<accession>A0A9P7QDY5</accession>
<proteinExistence type="predicted"/>
<dbReference type="AlphaFoldDB" id="A0A9P7QDY5"/>
<gene>
    <name evidence="1" type="ORF">E4U09_005319</name>
</gene>
<dbReference type="Proteomes" id="UP000707071">
    <property type="component" value="Unassembled WGS sequence"/>
</dbReference>
<dbReference type="EMBL" id="SRRH01000443">
    <property type="protein sequence ID" value="KAG6288869.1"/>
    <property type="molecule type" value="Genomic_DNA"/>
</dbReference>
<reference evidence="1 2" key="1">
    <citation type="journal article" date="2020" name="bioRxiv">
        <title>Whole genome comparisons of ergot fungi reveals the divergence and evolution of species within the genus Claviceps are the result of varying mechanisms driving genome evolution and host range expansion.</title>
        <authorList>
            <person name="Wyka S.A."/>
            <person name="Mondo S.J."/>
            <person name="Liu M."/>
            <person name="Dettman J."/>
            <person name="Nalam V."/>
            <person name="Broders K.D."/>
        </authorList>
    </citation>
    <scope>NUCLEOTIDE SEQUENCE [LARGE SCALE GENOMIC DNA]</scope>
    <source>
        <strain evidence="1 2">Clav52</strain>
    </source>
</reference>
<dbReference type="PROSITE" id="PS51257">
    <property type="entry name" value="PROKAR_LIPOPROTEIN"/>
    <property type="match status" value="1"/>
</dbReference>
<keyword evidence="2" id="KW-1185">Reference proteome</keyword>
<organism evidence="1 2">
    <name type="scientific">Claviceps aff. purpurea</name>
    <dbReference type="NCBI Taxonomy" id="1967640"/>
    <lineage>
        <taxon>Eukaryota</taxon>
        <taxon>Fungi</taxon>
        <taxon>Dikarya</taxon>
        <taxon>Ascomycota</taxon>
        <taxon>Pezizomycotina</taxon>
        <taxon>Sordariomycetes</taxon>
        <taxon>Hypocreomycetidae</taxon>
        <taxon>Hypocreales</taxon>
        <taxon>Clavicipitaceae</taxon>
        <taxon>Claviceps</taxon>
    </lineage>
</organism>
<protein>
    <submittedName>
        <fullName evidence="1">Uncharacterized protein</fullName>
    </submittedName>
</protein>
<sequence>MRAKIKTQINAKLERLATAQIHMSGGCDTSTETSDVVFSTSKMPLDEAREDVALERLVSRRSFLP</sequence>
<name>A0A9P7QDY5_9HYPO</name>